<dbReference type="Proteomes" id="UP000797356">
    <property type="component" value="Chromosome 4"/>
</dbReference>
<evidence type="ECO:0000256" key="3">
    <source>
        <dbReference type="ARBA" id="ARBA00022692"/>
    </source>
</evidence>
<evidence type="ECO:0000256" key="4">
    <source>
        <dbReference type="ARBA" id="ARBA00022729"/>
    </source>
</evidence>
<dbReference type="SUPFAM" id="SSF52058">
    <property type="entry name" value="L domain-like"/>
    <property type="match status" value="1"/>
</dbReference>
<dbReference type="PANTHER" id="PTHR45631">
    <property type="entry name" value="OS07G0107800 PROTEIN-RELATED"/>
    <property type="match status" value="1"/>
</dbReference>
<keyword evidence="3" id="KW-0812">Transmembrane</keyword>
<evidence type="ECO:0000256" key="6">
    <source>
        <dbReference type="ARBA" id="ARBA00022989"/>
    </source>
</evidence>
<comment type="caution">
    <text evidence="9">The sequence shown here is derived from an EMBL/GenBank/DDBJ whole genome shotgun (WGS) entry which is preliminary data.</text>
</comment>
<dbReference type="Gene3D" id="3.80.10.10">
    <property type="entry name" value="Ribonuclease Inhibitor"/>
    <property type="match status" value="1"/>
</dbReference>
<reference evidence="9" key="2">
    <citation type="submission" date="2019-07" db="EMBL/GenBank/DDBJ databases">
        <authorList>
            <person name="Yang Y."/>
            <person name="Bocs S."/>
            <person name="Baudouin L."/>
        </authorList>
    </citation>
    <scope>NUCLEOTIDE SEQUENCE</scope>
    <source>
        <tissue evidence="9">Spear leaf of Hainan Tall coconut</tissue>
    </source>
</reference>
<dbReference type="GO" id="GO:0016020">
    <property type="term" value="C:membrane"/>
    <property type="evidence" value="ECO:0007669"/>
    <property type="project" value="UniProtKB-SubCell"/>
</dbReference>
<evidence type="ECO:0000313" key="9">
    <source>
        <dbReference type="EMBL" id="KAG1339177.1"/>
    </source>
</evidence>
<sequence length="474" mass="52562">MVVVFLSIDCGSSDTYSDELNITWVGDDNYIQNGQSLTLNDPGLVSQAMTTLRVFDSRRKNCYPIGVSGGGQILVRASFYYGNYDGKSSPPSFGLQFDANSWTTVETAMDQVVWYEAVYVVNGDATSVCVAQTQPNQLPFISAIEARSLDPDMYAKVFSKDMYALFLRRRAAFGADDTVRYPHDLYDRIWDPSAVTNGCRALVSDATFVNTGKSDRPPATVLKTAVESTDVSSSMRLPTWLPPNEVPIYVNMYFTEMSSLSAAQKRSFDIFVDGAGEFRWRAMVPRYRDVTEYYIIRMANSSTAFTLVATTDSTLPPIISAMEVFVISDVLSNGTNANDVETLVLLQQQFGVLKDWSGDPCLPASYNWDWLNCSSDVTPRITALYLSGFGLSGVLPDFSALDALEIIDLRNNSFSGDFPEFLGNFPNLRELNLADNGFSGSIPSSLTQNTKLKLERRAPTTAAIYKRRPNERAR</sequence>
<evidence type="ECO:0000256" key="7">
    <source>
        <dbReference type="ARBA" id="ARBA00023136"/>
    </source>
</evidence>
<feature type="domain" description="Malectin-like" evidence="8">
    <location>
        <begin position="8"/>
        <end position="326"/>
    </location>
</feature>
<keyword evidence="7" id="KW-0472">Membrane</keyword>
<accession>A0A8K0I7N2</accession>
<evidence type="ECO:0000256" key="1">
    <source>
        <dbReference type="ARBA" id="ARBA00004167"/>
    </source>
</evidence>
<evidence type="ECO:0000259" key="8">
    <source>
        <dbReference type="Pfam" id="PF12819"/>
    </source>
</evidence>
<protein>
    <submittedName>
        <fullName evidence="9">Putative LRR receptor-like serine/threonine-protein kinase</fullName>
    </submittedName>
</protein>
<organism evidence="9 10">
    <name type="scientific">Cocos nucifera</name>
    <name type="common">Coconut palm</name>
    <dbReference type="NCBI Taxonomy" id="13894"/>
    <lineage>
        <taxon>Eukaryota</taxon>
        <taxon>Viridiplantae</taxon>
        <taxon>Streptophyta</taxon>
        <taxon>Embryophyta</taxon>
        <taxon>Tracheophyta</taxon>
        <taxon>Spermatophyta</taxon>
        <taxon>Magnoliopsida</taxon>
        <taxon>Liliopsida</taxon>
        <taxon>Arecaceae</taxon>
        <taxon>Arecoideae</taxon>
        <taxon>Cocoseae</taxon>
        <taxon>Attaleinae</taxon>
        <taxon>Cocos</taxon>
    </lineage>
</organism>
<proteinExistence type="predicted"/>
<dbReference type="GO" id="GO:0016301">
    <property type="term" value="F:kinase activity"/>
    <property type="evidence" value="ECO:0007669"/>
    <property type="project" value="UniProtKB-KW"/>
</dbReference>
<dbReference type="Pfam" id="PF00560">
    <property type="entry name" value="LRR_1"/>
    <property type="match status" value="2"/>
</dbReference>
<keyword evidence="5" id="KW-0677">Repeat</keyword>
<dbReference type="Pfam" id="PF12819">
    <property type="entry name" value="Malectin_like"/>
    <property type="match status" value="1"/>
</dbReference>
<dbReference type="OrthoDB" id="785492at2759"/>
<keyword evidence="2" id="KW-0433">Leucine-rich repeat</keyword>
<keyword evidence="4" id="KW-0732">Signal</keyword>
<reference evidence="9" key="1">
    <citation type="journal article" date="2017" name="Gigascience">
        <title>The genome draft of coconut (Cocos nucifera).</title>
        <authorList>
            <person name="Xiao Y."/>
            <person name="Xu P."/>
            <person name="Fan H."/>
            <person name="Baudouin L."/>
            <person name="Xia W."/>
            <person name="Bocs S."/>
            <person name="Xu J."/>
            <person name="Li Q."/>
            <person name="Guo A."/>
            <person name="Zhou L."/>
            <person name="Li J."/>
            <person name="Wu Y."/>
            <person name="Ma Z."/>
            <person name="Armero A."/>
            <person name="Issali A.E."/>
            <person name="Liu N."/>
            <person name="Peng M."/>
            <person name="Yang Y."/>
        </authorList>
    </citation>
    <scope>NUCLEOTIDE SEQUENCE</scope>
    <source>
        <tissue evidence="9">Spear leaf of Hainan Tall coconut</tissue>
    </source>
</reference>
<evidence type="ECO:0000256" key="5">
    <source>
        <dbReference type="ARBA" id="ARBA00022737"/>
    </source>
</evidence>
<keyword evidence="9" id="KW-0418">Kinase</keyword>
<evidence type="ECO:0000313" key="10">
    <source>
        <dbReference type="Proteomes" id="UP000797356"/>
    </source>
</evidence>
<dbReference type="FunFam" id="3.80.10.10:FF:000129">
    <property type="entry name" value="Leucine-rich repeat receptor-like kinase"/>
    <property type="match status" value="1"/>
</dbReference>
<dbReference type="InterPro" id="IPR001611">
    <property type="entry name" value="Leu-rich_rpt"/>
</dbReference>
<keyword evidence="6" id="KW-1133">Transmembrane helix</keyword>
<comment type="subcellular location">
    <subcellularLocation>
        <location evidence="1">Membrane</location>
        <topology evidence="1">Single-pass membrane protein</topology>
    </subcellularLocation>
</comment>
<dbReference type="InterPro" id="IPR032675">
    <property type="entry name" value="LRR_dom_sf"/>
</dbReference>
<keyword evidence="10" id="KW-1185">Reference proteome</keyword>
<name>A0A8K0I7N2_COCNU</name>
<evidence type="ECO:0000256" key="2">
    <source>
        <dbReference type="ARBA" id="ARBA00022614"/>
    </source>
</evidence>
<dbReference type="AlphaFoldDB" id="A0A8K0I7N2"/>
<keyword evidence="9" id="KW-0675">Receptor</keyword>
<dbReference type="InterPro" id="IPR024788">
    <property type="entry name" value="Malectin-like_Carb-bd_dom"/>
</dbReference>
<keyword evidence="9" id="KW-0808">Transferase</keyword>
<gene>
    <name evidence="9" type="ORF">COCNU_04G014830</name>
</gene>
<dbReference type="PANTHER" id="PTHR45631:SF44">
    <property type="entry name" value="CARBOHYDRATE-BINDING PROTEIN OF THE ER PROTEIN"/>
    <property type="match status" value="1"/>
</dbReference>
<dbReference type="EMBL" id="CM017875">
    <property type="protein sequence ID" value="KAG1339177.1"/>
    <property type="molecule type" value="Genomic_DNA"/>
</dbReference>